<keyword evidence="2" id="KW-1185">Reference proteome</keyword>
<evidence type="ECO:0000313" key="1">
    <source>
        <dbReference type="EMBL" id="WNG48650.1"/>
    </source>
</evidence>
<dbReference type="RefSeq" id="WP_395806299.1">
    <property type="nucleotide sequence ID" value="NZ_CP043494.1"/>
</dbReference>
<sequence>MAKQFITPANQIDFPNDEQKQSALNQQWTTNLTGFTNQGIVGSPWATTESADNTYYFNPTTADTTGGIYAQIQWNAFPGRLSYYYGKNGGGKANVAGMILSDEELLWLADTGKTREGIPFADLPQIINPCSGDRSAYGPFGPRGWQDEYCEWSVERDSNNNIVRIDFTCENPEYMNSLWMIDPLKVLELYQRTLNKPQIQLQDLELKDPTTGQPVIDPSTGRPAYNPLNKWNSGPVSTSTQGGAMHLTSTPNTLQTEIGLGALSTAPRTCGNSDAETLICCAQYGQPQRNSDPHIGQSVNQLVTSPNPADPPMRATLANPPGLYIQLPDFAGSNYKTPDGTDPAACWTIVRGTQTLTVDGTQLPGNYILHATFQAPPGKTWTVSDITINGKRIQWGGQVAQTFLMQITGMAIPAQAAAPVRNCQGDRTPALPTPLQLFHANVFNALINTPVPNVMGTAMNLASNSTLIAPIVKQGQSDIPLVLTASVPGTTLPTVSFGEGISVTVKDMRTVKYAVPGNTYPDEAQALELLVSVSANAALGLRGVWINQAESPIAFPAALNVVAG</sequence>
<name>A0ABY9WZQ8_9BACT</name>
<dbReference type="EMBL" id="CP043494">
    <property type="protein sequence ID" value="WNG48650.1"/>
    <property type="molecule type" value="Genomic_DNA"/>
</dbReference>
<proteinExistence type="predicted"/>
<organism evidence="1 2">
    <name type="scientific">Archangium minus</name>
    <dbReference type="NCBI Taxonomy" id="83450"/>
    <lineage>
        <taxon>Bacteria</taxon>
        <taxon>Pseudomonadati</taxon>
        <taxon>Myxococcota</taxon>
        <taxon>Myxococcia</taxon>
        <taxon>Myxococcales</taxon>
        <taxon>Cystobacterineae</taxon>
        <taxon>Archangiaceae</taxon>
        <taxon>Archangium</taxon>
    </lineage>
</organism>
<gene>
    <name evidence="1" type="ORF">F0U60_34455</name>
</gene>
<evidence type="ECO:0000313" key="2">
    <source>
        <dbReference type="Proteomes" id="UP001611383"/>
    </source>
</evidence>
<protein>
    <submittedName>
        <fullName evidence="1">Uncharacterized protein</fullName>
    </submittedName>
</protein>
<accession>A0ABY9WZQ8</accession>
<dbReference type="Proteomes" id="UP001611383">
    <property type="component" value="Chromosome"/>
</dbReference>
<reference evidence="1 2" key="1">
    <citation type="submission" date="2019-08" db="EMBL/GenBank/DDBJ databases">
        <title>Archangium and Cystobacter genomes.</title>
        <authorList>
            <person name="Chen I.-C.K."/>
            <person name="Wielgoss S."/>
        </authorList>
    </citation>
    <scope>NUCLEOTIDE SEQUENCE [LARGE SCALE GENOMIC DNA]</scope>
    <source>
        <strain evidence="1 2">Cbm 6</strain>
    </source>
</reference>